<dbReference type="InterPro" id="IPR008271">
    <property type="entry name" value="Ser/Thr_kinase_AS"/>
</dbReference>
<keyword evidence="5 11" id="KW-0418">Kinase</keyword>
<dbReference type="PROSITE" id="PS50011">
    <property type="entry name" value="PROTEIN_KINASE_DOM"/>
    <property type="match status" value="2"/>
</dbReference>
<proteinExistence type="predicted"/>
<evidence type="ECO:0000256" key="6">
    <source>
        <dbReference type="ARBA" id="ARBA00022840"/>
    </source>
</evidence>
<evidence type="ECO:0000256" key="2">
    <source>
        <dbReference type="ARBA" id="ARBA00022527"/>
    </source>
</evidence>
<evidence type="ECO:0000256" key="5">
    <source>
        <dbReference type="ARBA" id="ARBA00022777"/>
    </source>
</evidence>
<keyword evidence="6 7" id="KW-0067">ATP-binding</keyword>
<feature type="binding site" evidence="7">
    <location>
        <position position="308"/>
    </location>
    <ligand>
        <name>ATP</name>
        <dbReference type="ChEBI" id="CHEBI:30616"/>
    </ligand>
</feature>
<keyword evidence="12" id="KW-1185">Reference proteome</keyword>
<dbReference type="SUPFAM" id="SSF56112">
    <property type="entry name" value="Protein kinase-like (PK-like)"/>
    <property type="match status" value="2"/>
</dbReference>
<evidence type="ECO:0000256" key="1">
    <source>
        <dbReference type="ARBA" id="ARBA00012513"/>
    </source>
</evidence>
<keyword evidence="9" id="KW-0812">Transmembrane</keyword>
<protein>
    <recommendedName>
        <fullName evidence="1">non-specific serine/threonine protein kinase</fullName>
        <ecNumber evidence="1">2.7.11.1</ecNumber>
    </recommendedName>
</protein>
<dbReference type="Gene3D" id="3.30.200.20">
    <property type="entry name" value="Phosphorylase Kinase, domain 1"/>
    <property type="match status" value="1"/>
</dbReference>
<evidence type="ECO:0000256" key="4">
    <source>
        <dbReference type="ARBA" id="ARBA00022741"/>
    </source>
</evidence>
<organism evidence="11 12">
    <name type="scientific">Micromonospora matsumotoense</name>
    <dbReference type="NCBI Taxonomy" id="121616"/>
    <lineage>
        <taxon>Bacteria</taxon>
        <taxon>Bacillati</taxon>
        <taxon>Actinomycetota</taxon>
        <taxon>Actinomycetes</taxon>
        <taxon>Micromonosporales</taxon>
        <taxon>Micromonosporaceae</taxon>
        <taxon>Micromonospora</taxon>
    </lineage>
</organism>
<dbReference type="InterPro" id="IPR011009">
    <property type="entry name" value="Kinase-like_dom_sf"/>
</dbReference>
<reference evidence="12" key="1">
    <citation type="submission" date="2016-06" db="EMBL/GenBank/DDBJ databases">
        <authorList>
            <person name="Varghese N."/>
            <person name="Submissions Spin"/>
        </authorList>
    </citation>
    <scope>NUCLEOTIDE SEQUENCE [LARGE SCALE GENOMIC DNA]</scope>
    <source>
        <strain evidence="12">DSM 44100</strain>
    </source>
</reference>
<feature type="domain" description="Protein kinase" evidence="10">
    <location>
        <begin position="279"/>
        <end position="535"/>
    </location>
</feature>
<evidence type="ECO:0000256" key="3">
    <source>
        <dbReference type="ARBA" id="ARBA00022679"/>
    </source>
</evidence>
<feature type="compositionally biased region" description="Basic and acidic residues" evidence="8">
    <location>
        <begin position="212"/>
        <end position="221"/>
    </location>
</feature>
<dbReference type="PANTHER" id="PTHR43289:SF6">
    <property type="entry name" value="SERINE_THREONINE-PROTEIN KINASE NEKL-3"/>
    <property type="match status" value="1"/>
</dbReference>
<dbReference type="GO" id="GO:0004674">
    <property type="term" value="F:protein serine/threonine kinase activity"/>
    <property type="evidence" value="ECO:0007669"/>
    <property type="project" value="UniProtKB-KW"/>
</dbReference>
<keyword evidence="2 11" id="KW-0723">Serine/threonine-protein kinase</keyword>
<dbReference type="SMART" id="SM00220">
    <property type="entry name" value="S_TKc"/>
    <property type="match status" value="1"/>
</dbReference>
<dbReference type="GO" id="GO:0005524">
    <property type="term" value="F:ATP binding"/>
    <property type="evidence" value="ECO:0007669"/>
    <property type="project" value="UniProtKB-UniRule"/>
</dbReference>
<dbReference type="InterPro" id="IPR000719">
    <property type="entry name" value="Prot_kinase_dom"/>
</dbReference>
<keyword evidence="9" id="KW-0472">Membrane</keyword>
<dbReference type="STRING" id="121616.GA0070216_11521"/>
<dbReference type="InterPro" id="IPR017441">
    <property type="entry name" value="Protein_kinase_ATP_BS"/>
</dbReference>
<dbReference type="PANTHER" id="PTHR43289">
    <property type="entry name" value="MITOGEN-ACTIVATED PROTEIN KINASE KINASE KINASE 20-RELATED"/>
    <property type="match status" value="1"/>
</dbReference>
<dbReference type="Proteomes" id="UP000198797">
    <property type="component" value="Unassembled WGS sequence"/>
</dbReference>
<accession>A0A1C5A9U2</accession>
<evidence type="ECO:0000256" key="9">
    <source>
        <dbReference type="SAM" id="Phobius"/>
    </source>
</evidence>
<feature type="domain" description="Protein kinase" evidence="10">
    <location>
        <begin position="1"/>
        <end position="231"/>
    </location>
</feature>
<evidence type="ECO:0000256" key="7">
    <source>
        <dbReference type="PROSITE-ProRule" id="PRU10141"/>
    </source>
</evidence>
<feature type="region of interest" description="Disordered" evidence="8">
    <location>
        <begin position="542"/>
        <end position="622"/>
    </location>
</feature>
<evidence type="ECO:0000256" key="8">
    <source>
        <dbReference type="SAM" id="MobiDB-lite"/>
    </source>
</evidence>
<dbReference type="Pfam" id="PF00069">
    <property type="entry name" value="Pkinase"/>
    <property type="match status" value="1"/>
</dbReference>
<feature type="region of interest" description="Disordered" evidence="8">
    <location>
        <begin position="741"/>
        <end position="761"/>
    </location>
</feature>
<keyword evidence="9" id="KW-1133">Transmembrane helix</keyword>
<sequence length="761" mass="78141">MANDGGAGPRAVSWRGAAPLPRAAARGYLRHLDLLRSLPDEGGIAPVQDGGVDPDGHPWLRFPDHPTTVADLLRSGALSAPTAGVAVGAAARALTTLHGVGLVAGVVSPARLLSDPTGVVRLAPPPPVHLVEPDPAYSAPEVLLGEDPTEASDRYALAATAYALLAGEPPFGTGQPAALRALTTAPPRLHRPDVPPEVTDVLVRGLARDPACRPTVEEIGDRVAGTGPPRSRPTPPGGVDTKESSTAGAQPSVGTPVVDPRELATLHPDPTGAPLGSNYRYDEEIGSGASGVVWRGRRISDGQPVAIKILRRELVGHPDALVRFLRQRTVLPALMHPHLVRVHDLVAEGDVVAIVMDLVTGEHLRQAAAYAGLTRSETLTVLAQVAGALAAVHAVGVVHRDVKPENVVLRHDGDRLHAYLTDLGLAKLLDGPQLTSESVVVGTPSYLAPEIHTGHPALPASDVYALGVTLYELLAGQRPIRGSGAAALQLAHLEQEPARPAGLPDPLWDLLRACLAKDPAARPAAATVADRLTCLAAGDAAAGRPGGGATLPPAVAPVPAAGDRSPADGGPSGDGRSGAGGGVAGSSGYGTGARDAAGTGEATRSTVRPLADPSTPTPPARRRRWIPLTVAAVVCALVAGGVGLALGDRGGPPSTPTPTATEQAQPVLYRLPVTATSARAGTVRLTFPDGTALPGFQYYLVYRDGTPIEDFTPDASPFLVATADHRTRHCYEIAALLDTAEPPPPLKTTPACQAANGRPDQ</sequence>
<feature type="transmembrane region" description="Helical" evidence="9">
    <location>
        <begin position="625"/>
        <end position="646"/>
    </location>
</feature>
<evidence type="ECO:0000313" key="12">
    <source>
        <dbReference type="Proteomes" id="UP000198797"/>
    </source>
</evidence>
<evidence type="ECO:0000259" key="10">
    <source>
        <dbReference type="PROSITE" id="PS50011"/>
    </source>
</evidence>
<feature type="region of interest" description="Disordered" evidence="8">
    <location>
        <begin position="212"/>
        <end position="257"/>
    </location>
</feature>
<dbReference type="RefSeq" id="WP_245722704.1">
    <property type="nucleotide sequence ID" value="NZ_FMCU01000015.1"/>
</dbReference>
<feature type="compositionally biased region" description="Gly residues" evidence="8">
    <location>
        <begin position="570"/>
        <end position="591"/>
    </location>
</feature>
<keyword evidence="3" id="KW-0808">Transferase</keyword>
<dbReference type="CDD" id="cd14014">
    <property type="entry name" value="STKc_PknB_like"/>
    <property type="match status" value="1"/>
</dbReference>
<dbReference type="EMBL" id="FMCU01000015">
    <property type="protein sequence ID" value="SCF42013.1"/>
    <property type="molecule type" value="Genomic_DNA"/>
</dbReference>
<dbReference type="PROSITE" id="PS00107">
    <property type="entry name" value="PROTEIN_KINASE_ATP"/>
    <property type="match status" value="1"/>
</dbReference>
<dbReference type="AlphaFoldDB" id="A0A1C5A9U2"/>
<keyword evidence="4 7" id="KW-0547">Nucleotide-binding</keyword>
<dbReference type="Gene3D" id="1.10.510.10">
    <property type="entry name" value="Transferase(Phosphotransferase) domain 1"/>
    <property type="match status" value="2"/>
</dbReference>
<dbReference type="EC" id="2.7.11.1" evidence="1"/>
<gene>
    <name evidence="11" type="ORF">GA0070216_11521</name>
</gene>
<feature type="compositionally biased region" description="Low complexity" evidence="8">
    <location>
        <begin position="550"/>
        <end position="569"/>
    </location>
</feature>
<name>A0A1C5A9U2_9ACTN</name>
<dbReference type="PROSITE" id="PS00108">
    <property type="entry name" value="PROTEIN_KINASE_ST"/>
    <property type="match status" value="1"/>
</dbReference>
<evidence type="ECO:0000313" key="11">
    <source>
        <dbReference type="EMBL" id="SCF42013.1"/>
    </source>
</evidence>
<feature type="compositionally biased region" description="Polar residues" evidence="8">
    <location>
        <begin position="244"/>
        <end position="253"/>
    </location>
</feature>